<comment type="caution">
    <text evidence="2">The sequence shown here is derived from an EMBL/GenBank/DDBJ whole genome shotgun (WGS) entry which is preliminary data.</text>
</comment>
<dbReference type="Gene3D" id="3.30.1150.10">
    <property type="match status" value="1"/>
</dbReference>
<feature type="chain" id="PRO_5017786064" description="TonB C-terminal domain-containing protein" evidence="1">
    <location>
        <begin position="23"/>
        <end position="118"/>
    </location>
</feature>
<organism evidence="2 3">
    <name type="scientific">Thalassotalea euphylliae</name>
    <dbReference type="NCBI Taxonomy" id="1655234"/>
    <lineage>
        <taxon>Bacteria</taxon>
        <taxon>Pseudomonadati</taxon>
        <taxon>Pseudomonadota</taxon>
        <taxon>Gammaproteobacteria</taxon>
        <taxon>Alteromonadales</taxon>
        <taxon>Colwelliaceae</taxon>
        <taxon>Thalassotalea</taxon>
    </lineage>
</organism>
<dbReference type="Proteomes" id="UP000256899">
    <property type="component" value="Unassembled WGS sequence"/>
</dbReference>
<evidence type="ECO:0008006" key="4">
    <source>
        <dbReference type="Google" id="ProtNLM"/>
    </source>
</evidence>
<dbReference type="RefSeq" id="WP_116013473.1">
    <property type="nucleotide sequence ID" value="NZ_QUOT01000001.1"/>
</dbReference>
<evidence type="ECO:0000313" key="3">
    <source>
        <dbReference type="Proteomes" id="UP000256899"/>
    </source>
</evidence>
<keyword evidence="1" id="KW-0732">Signal</keyword>
<accession>A0A3E0TY26</accession>
<name>A0A3E0TY26_9GAMM</name>
<sequence length="118" mass="13437">MRLAIRALLATSLYITVLSSNADQFTQGVENLVQRQESITIYLDVLVNKNGDVIEAKLASGQKEQGIFTQFALKKVRELKFSNKSKDGKAAPYWLRNYPYQAGNIRTLNVKNMKEQRQ</sequence>
<protein>
    <recommendedName>
        <fullName evidence="4">TonB C-terminal domain-containing protein</fullName>
    </recommendedName>
</protein>
<gene>
    <name evidence="2" type="ORF">DXX94_01760</name>
</gene>
<reference evidence="3" key="1">
    <citation type="submission" date="2018-08" db="EMBL/GenBank/DDBJ databases">
        <title>Thalassotalea euphylliae genome.</title>
        <authorList>
            <person name="Summers S."/>
            <person name="Rice S.A."/>
            <person name="Freckelton M.L."/>
            <person name="Nedved B.T."/>
            <person name="Hadfield M.G."/>
        </authorList>
    </citation>
    <scope>NUCLEOTIDE SEQUENCE [LARGE SCALE GENOMIC DNA]</scope>
    <source>
        <strain evidence="3">H3</strain>
    </source>
</reference>
<dbReference type="AlphaFoldDB" id="A0A3E0TY26"/>
<evidence type="ECO:0000313" key="2">
    <source>
        <dbReference type="EMBL" id="REL29546.1"/>
    </source>
</evidence>
<proteinExistence type="predicted"/>
<dbReference type="EMBL" id="QUOT01000001">
    <property type="protein sequence ID" value="REL29546.1"/>
    <property type="molecule type" value="Genomic_DNA"/>
</dbReference>
<keyword evidence="3" id="KW-1185">Reference proteome</keyword>
<feature type="signal peptide" evidence="1">
    <location>
        <begin position="1"/>
        <end position="22"/>
    </location>
</feature>
<evidence type="ECO:0000256" key="1">
    <source>
        <dbReference type="SAM" id="SignalP"/>
    </source>
</evidence>